<comment type="caution">
    <text evidence="2">The sequence shown here is derived from an EMBL/GenBank/DDBJ whole genome shotgun (WGS) entry which is preliminary data.</text>
</comment>
<dbReference type="InParanoid" id="A8N835"/>
<organism evidence="2 3">
    <name type="scientific">Coprinopsis cinerea (strain Okayama-7 / 130 / ATCC MYA-4618 / FGSC 9003)</name>
    <name type="common">Inky cap fungus</name>
    <name type="synonym">Hormographiella aspergillata</name>
    <dbReference type="NCBI Taxonomy" id="240176"/>
    <lineage>
        <taxon>Eukaryota</taxon>
        <taxon>Fungi</taxon>
        <taxon>Dikarya</taxon>
        <taxon>Basidiomycota</taxon>
        <taxon>Agaricomycotina</taxon>
        <taxon>Agaricomycetes</taxon>
        <taxon>Agaricomycetidae</taxon>
        <taxon>Agaricales</taxon>
        <taxon>Agaricineae</taxon>
        <taxon>Psathyrellaceae</taxon>
        <taxon>Coprinopsis</taxon>
    </lineage>
</organism>
<dbReference type="Gene3D" id="2.60.120.650">
    <property type="entry name" value="Cupin"/>
    <property type="match status" value="1"/>
</dbReference>
<dbReference type="SUPFAM" id="SSF51197">
    <property type="entry name" value="Clavaminate synthase-like"/>
    <property type="match status" value="1"/>
</dbReference>
<proteinExistence type="predicted"/>
<dbReference type="STRING" id="240176.A8N835"/>
<keyword evidence="3" id="KW-1185">Reference proteome</keyword>
<feature type="region of interest" description="Disordered" evidence="1">
    <location>
        <begin position="390"/>
        <end position="555"/>
    </location>
</feature>
<feature type="compositionally biased region" description="Polar residues" evidence="1">
    <location>
        <begin position="414"/>
        <end position="445"/>
    </location>
</feature>
<dbReference type="VEuPathDB" id="FungiDB:CC1G_12957"/>
<accession>A8N835</accession>
<protein>
    <recommendedName>
        <fullName evidence="4">JmjC domain-containing protein</fullName>
    </recommendedName>
</protein>
<dbReference type="RefSeq" id="XP_001830989.2">
    <property type="nucleotide sequence ID" value="XM_001830937.2"/>
</dbReference>
<feature type="compositionally biased region" description="Acidic residues" evidence="1">
    <location>
        <begin position="484"/>
        <end position="499"/>
    </location>
</feature>
<dbReference type="GeneID" id="6007440"/>
<evidence type="ECO:0008006" key="4">
    <source>
        <dbReference type="Google" id="ProtNLM"/>
    </source>
</evidence>
<evidence type="ECO:0000313" key="3">
    <source>
        <dbReference type="Proteomes" id="UP000001861"/>
    </source>
</evidence>
<dbReference type="EMBL" id="AACS02000003">
    <property type="protein sequence ID" value="EAU90829.2"/>
    <property type="molecule type" value="Genomic_DNA"/>
</dbReference>
<feature type="compositionally biased region" description="Low complexity" evidence="1">
    <location>
        <begin position="543"/>
        <end position="555"/>
    </location>
</feature>
<dbReference type="AlphaFoldDB" id="A8N835"/>
<dbReference type="OrthoDB" id="3062275at2759"/>
<name>A8N835_COPC7</name>
<evidence type="ECO:0000256" key="1">
    <source>
        <dbReference type="SAM" id="MobiDB-lite"/>
    </source>
</evidence>
<dbReference type="KEGG" id="cci:CC1G_12957"/>
<sequence length="1128" mass="124202">MDFTTIPLFRILTPFRTIAPLSGKPLDFHLGPNSPWQQLAASLEDLDINIARRTATPWGPYTPADILGFPDSPSDCGLDSINAHRTGKEHKLTSKVIDPLASYTTAWKLFDIAVAEEAEIFETGALQHRKCDGPWMGSIACLTELEDIHALIQSVLCRHEALDAIAVTPARPFSNRPEEVTAMLADAAVLANSARVGLRVVENIALLSFGISLMLQGYTDLPTEMRDLHFLQASGIAAPSKKNVRRVMKQIKRVRNGLMCYTLLSSLVVLTQNMFDADLCPEEILHGMRHFGTAHPLQLRQLEKAINKSILACSIGAITPWQSCELILSYLKEPHIQKIEDCPTARFYYSRGLPSAYDPDVPLTFAYIASPIPPSISLPSSTFDYISIDSQPVVPIDPPSPEDHSADPLIPPRDTSQIQSASQAPPAHQTTPQTARSATPNTNVTAAGEGVGQADDVQSGPEDDCVSEQGQEDQAQADDVQSGPEDDCVSEQGQEDQAEDDRSNEVVPTADGEGENGTGRTKPRLKDPSLAGKKGSDKQYPSRPRQQPGPTRPRQQAVEVIDLCMDYEDLHSKPPRDRKLLAKRIVSSVKLGGEDTGDRYAQTKPRLDVNTVTKYYSPGKGLKIKTWNGCGVQEEYTPFFHHKSDHDAWASIFSTSGAKDSASPPPHVASPKASQFYCCTEPEFRSLSAARVQQILETQCIVVTDQSIPVVDGDFQVRVCTGSARQIFEASLASGRKRKACNGLSFPLRHAAVLPSPYSSDVRAFLRTRSEEGCIDELPVKDIRFGLAATEGAHHYWHIDNRGECTYVSVLAGQKLWAVARPLDGNWWASLDAFTGEDFRVTELDCSKWETEMVRLDPGDTVIMPPVTLHAVFTSAHSACHGGHFLARSCLKRTVTGMVHTFFEGSVITNIDHPSFQSRVNSYACFLYKTLGIGDTQDNDIPHLPDIDTPQGLYDLTLVACAMEIQEIICPLSYQPASREDWGDYVKPSRLGDLLYKSNISATSHTSRVQTVWARGRIHEALKSVYGGVVMTSPEGEEIDGWHLLFFPMLGWLLKALKCYYNRSRPRLDIDESLFSRQLEWVTKAFPSAAEETDALSEREVKSVLPPLPAFTVARKEKGKTPPATASS</sequence>
<reference evidence="2 3" key="1">
    <citation type="journal article" date="2010" name="Proc. Natl. Acad. Sci. U.S.A.">
        <title>Insights into evolution of multicellular fungi from the assembled chromosomes of the mushroom Coprinopsis cinerea (Coprinus cinereus).</title>
        <authorList>
            <person name="Stajich J.E."/>
            <person name="Wilke S.K."/>
            <person name="Ahren D."/>
            <person name="Au C.H."/>
            <person name="Birren B.W."/>
            <person name="Borodovsky M."/>
            <person name="Burns C."/>
            <person name="Canback B."/>
            <person name="Casselton L.A."/>
            <person name="Cheng C.K."/>
            <person name="Deng J."/>
            <person name="Dietrich F.S."/>
            <person name="Fargo D.C."/>
            <person name="Farman M.L."/>
            <person name="Gathman A.C."/>
            <person name="Goldberg J."/>
            <person name="Guigo R."/>
            <person name="Hoegger P.J."/>
            <person name="Hooker J.B."/>
            <person name="Huggins A."/>
            <person name="James T.Y."/>
            <person name="Kamada T."/>
            <person name="Kilaru S."/>
            <person name="Kodira C."/>
            <person name="Kues U."/>
            <person name="Kupfer D."/>
            <person name="Kwan H.S."/>
            <person name="Lomsadze A."/>
            <person name="Li W."/>
            <person name="Lilly W.W."/>
            <person name="Ma L.J."/>
            <person name="Mackey A.J."/>
            <person name="Manning G."/>
            <person name="Martin F."/>
            <person name="Muraguchi H."/>
            <person name="Natvig D.O."/>
            <person name="Palmerini H."/>
            <person name="Ramesh M.A."/>
            <person name="Rehmeyer C.J."/>
            <person name="Roe B.A."/>
            <person name="Shenoy N."/>
            <person name="Stanke M."/>
            <person name="Ter-Hovhannisyan V."/>
            <person name="Tunlid A."/>
            <person name="Velagapudi R."/>
            <person name="Vision T.J."/>
            <person name="Zeng Q."/>
            <person name="Zolan M.E."/>
            <person name="Pukkila P.J."/>
        </authorList>
    </citation>
    <scope>NUCLEOTIDE SEQUENCE [LARGE SCALE GENOMIC DNA]</scope>
    <source>
        <strain evidence="3">Okayama-7 / 130 / ATCC MYA-4618 / FGSC 9003</strain>
    </source>
</reference>
<evidence type="ECO:0000313" key="2">
    <source>
        <dbReference type="EMBL" id="EAU90829.2"/>
    </source>
</evidence>
<dbReference type="Proteomes" id="UP000001861">
    <property type="component" value="Unassembled WGS sequence"/>
</dbReference>
<gene>
    <name evidence="2" type="ORF">CC1G_12957</name>
</gene>
<dbReference type="HOGENOM" id="CLU_265190_0_0_1"/>
<feature type="compositionally biased region" description="Low complexity" evidence="1">
    <location>
        <begin position="468"/>
        <end position="481"/>
    </location>
</feature>